<evidence type="ECO:0000256" key="1">
    <source>
        <dbReference type="SAM" id="MobiDB-lite"/>
    </source>
</evidence>
<dbReference type="RefSeq" id="WP_207855395.1">
    <property type="nucleotide sequence ID" value="NZ_JAFVMG010000032.1"/>
</dbReference>
<gene>
    <name evidence="2" type="ORF">J2D75_13945</name>
</gene>
<proteinExistence type="predicted"/>
<accession>A0ABS3LQA8</accession>
<dbReference type="Proteomes" id="UP000664399">
    <property type="component" value="Unassembled WGS sequence"/>
</dbReference>
<name>A0ABS3LQA8_9PROT</name>
<organism evidence="2 3">
    <name type="scientific">Acetobacter suratthaniensis</name>
    <dbReference type="NCBI Taxonomy" id="1502841"/>
    <lineage>
        <taxon>Bacteria</taxon>
        <taxon>Pseudomonadati</taxon>
        <taxon>Pseudomonadota</taxon>
        <taxon>Alphaproteobacteria</taxon>
        <taxon>Acetobacterales</taxon>
        <taxon>Acetobacteraceae</taxon>
        <taxon>Acetobacter</taxon>
    </lineage>
</organism>
<evidence type="ECO:0000313" key="2">
    <source>
        <dbReference type="EMBL" id="MBO1329562.1"/>
    </source>
</evidence>
<comment type="caution">
    <text evidence="2">The sequence shown here is derived from an EMBL/GenBank/DDBJ whole genome shotgun (WGS) entry which is preliminary data.</text>
</comment>
<sequence length="71" mass="8049">MDRLNITYEKMMLQNAYILFSRLGFVVTRLKVDPVLPDHGAWQGQKTLDEHPCPLRGKGPLDPSDGVRLSL</sequence>
<feature type="region of interest" description="Disordered" evidence="1">
    <location>
        <begin position="41"/>
        <end position="71"/>
    </location>
</feature>
<dbReference type="EMBL" id="JAFVMG010000032">
    <property type="protein sequence ID" value="MBO1329562.1"/>
    <property type="molecule type" value="Genomic_DNA"/>
</dbReference>
<keyword evidence="3" id="KW-1185">Reference proteome</keyword>
<evidence type="ECO:0000313" key="3">
    <source>
        <dbReference type="Proteomes" id="UP000664399"/>
    </source>
</evidence>
<reference evidence="2 3" key="1">
    <citation type="submission" date="2021-03" db="EMBL/GenBank/DDBJ databases">
        <title>The complete genome sequence of Acetobacter suratthaniensis TBRC 1719.</title>
        <authorList>
            <person name="Charoenyingcharoen P."/>
            <person name="Yukphan P."/>
        </authorList>
    </citation>
    <scope>NUCLEOTIDE SEQUENCE [LARGE SCALE GENOMIC DNA]</scope>
    <source>
        <strain evidence="2 3">TBRC 1719</strain>
    </source>
</reference>
<protein>
    <submittedName>
        <fullName evidence="2">Uncharacterized protein</fullName>
    </submittedName>
</protein>